<evidence type="ECO:0000256" key="2">
    <source>
        <dbReference type="HAMAP-Rule" id="MF_00460"/>
    </source>
</evidence>
<dbReference type="PANTHER" id="PTHR37483">
    <property type="entry name" value="UPF0125 PROTEIN RATB"/>
    <property type="match status" value="1"/>
</dbReference>
<evidence type="ECO:0000256" key="1">
    <source>
        <dbReference type="ARBA" id="ARBA00010645"/>
    </source>
</evidence>
<comment type="similarity">
    <text evidence="1 2">Belongs to the UPF0125 (RnfH) family.</text>
</comment>
<sequence length="105" mass="11751">MTALLRVTVVQSPAPRDVREWELELPAGSSVADALRACGLPADGEVGIWGRRTEAAQLLRDRDRVELYRPLLVDPKVARRERFRRQGARAAGLFSQRRPGAKQGY</sequence>
<protein>
    <recommendedName>
        <fullName evidence="2">UPF0125 protein GON04_15040</fullName>
    </recommendedName>
</protein>
<dbReference type="RefSeq" id="WP_157398891.1">
    <property type="nucleotide sequence ID" value="NZ_WSEL01000009.1"/>
</dbReference>
<dbReference type="EMBL" id="WSEL01000009">
    <property type="protein sequence ID" value="MVQ30774.1"/>
    <property type="molecule type" value="Genomic_DNA"/>
</dbReference>
<dbReference type="AlphaFoldDB" id="A0A6N8IV14"/>
<evidence type="ECO:0000313" key="4">
    <source>
        <dbReference type="Proteomes" id="UP000469385"/>
    </source>
</evidence>
<accession>A0A6N8IV14</accession>
<organism evidence="3 4">
    <name type="scientific">Ramlibacter pinisoli</name>
    <dbReference type="NCBI Taxonomy" id="2682844"/>
    <lineage>
        <taxon>Bacteria</taxon>
        <taxon>Pseudomonadati</taxon>
        <taxon>Pseudomonadota</taxon>
        <taxon>Betaproteobacteria</taxon>
        <taxon>Burkholderiales</taxon>
        <taxon>Comamonadaceae</taxon>
        <taxon>Ramlibacter</taxon>
    </lineage>
</organism>
<dbReference type="InterPro" id="IPR037021">
    <property type="entry name" value="RnfH_sf"/>
</dbReference>
<reference evidence="3 4" key="1">
    <citation type="submission" date="2019-12" db="EMBL/GenBank/DDBJ databases">
        <authorList>
            <person name="Huq M.A."/>
        </authorList>
    </citation>
    <scope>NUCLEOTIDE SEQUENCE [LARGE SCALE GENOMIC DNA]</scope>
    <source>
        <strain evidence="3 4">MAH-25</strain>
    </source>
</reference>
<dbReference type="SUPFAM" id="SSF54285">
    <property type="entry name" value="MoaD/ThiS"/>
    <property type="match status" value="1"/>
</dbReference>
<evidence type="ECO:0000313" key="3">
    <source>
        <dbReference type="EMBL" id="MVQ30774.1"/>
    </source>
</evidence>
<dbReference type="HAMAP" id="MF_00460">
    <property type="entry name" value="UPF0125_RnfH"/>
    <property type="match status" value="1"/>
</dbReference>
<comment type="caution">
    <text evidence="3">The sequence shown here is derived from an EMBL/GenBank/DDBJ whole genome shotgun (WGS) entry which is preliminary data.</text>
</comment>
<proteinExistence type="inferred from homology"/>
<dbReference type="Pfam" id="PF03658">
    <property type="entry name" value="Ub-RnfH"/>
    <property type="match status" value="1"/>
</dbReference>
<dbReference type="PANTHER" id="PTHR37483:SF1">
    <property type="entry name" value="UPF0125 PROTEIN RATB"/>
    <property type="match status" value="1"/>
</dbReference>
<dbReference type="Gene3D" id="3.10.20.280">
    <property type="entry name" value="RnfH-like"/>
    <property type="match status" value="1"/>
</dbReference>
<dbReference type="InterPro" id="IPR005346">
    <property type="entry name" value="RnfH"/>
</dbReference>
<keyword evidence="4" id="KW-1185">Reference proteome</keyword>
<gene>
    <name evidence="3" type="ORF">GON04_15040</name>
</gene>
<name>A0A6N8IV14_9BURK</name>
<dbReference type="Proteomes" id="UP000469385">
    <property type="component" value="Unassembled WGS sequence"/>
</dbReference>
<dbReference type="InterPro" id="IPR016155">
    <property type="entry name" value="Mopterin_synth/thiamin_S_b"/>
</dbReference>